<protein>
    <submittedName>
        <fullName evidence="1">Uncharacterized protein</fullName>
    </submittedName>
</protein>
<name>A0ACC8XAD6_9FIRM</name>
<dbReference type="Proteomes" id="UP000188605">
    <property type="component" value="Unassembled WGS sequence"/>
</dbReference>
<organism evidence="1 2">
    <name type="scientific">Candidatus Epulonipiscium fishelsonii</name>
    <dbReference type="NCBI Taxonomy" id="77094"/>
    <lineage>
        <taxon>Bacteria</taxon>
        <taxon>Bacillati</taxon>
        <taxon>Bacillota</taxon>
        <taxon>Clostridia</taxon>
        <taxon>Lachnospirales</taxon>
        <taxon>Lachnospiraceae</taxon>
        <taxon>Candidatus Epulonipiscium</taxon>
    </lineage>
</organism>
<gene>
    <name evidence="1" type="ORF">AN396_08060</name>
</gene>
<keyword evidence="2" id="KW-1185">Reference proteome</keyword>
<accession>A0ACC8XAD6</accession>
<sequence length="1450" mass="164961">MKRGISRLLVIVMLISLLPITAFAAPDRPVIDTIVSDFELISNSSYPLVTLHLDEPDPRDNPENADIAYYRVFLTDISEGIGAPSVMQTILVDNLEKSEYTIDIVSLFANINMNISPGSYYKVDVQAVAQRSVPDPDGEGSSIVSFYSPSVTKYFVTPFDTKMRVIQAEDSTDDADVKNIMQVTWQYIKDMNYSVYIGSGKFDNPKDLMEFEGVLRKDINFEQAYDYINEQGLMQWNYDTAMPGRTYTVIVLPRVPDANPYLDDTFLPMDIDSKAVVAVAEIILSYFEVDSNHMALNWIVNLGQLKLKNIEVWMSADGGIDKKMATIRPESQNISVSRGPFEILYPKVRTEYYLIFYFEDDANEETPDIVESTRVVIDPTSPDYKPPSPVIPEPVSRDIDFGDLGPDELESRYLLTGDDIDADDFSIWEHLFHVSSTEDPFEIQLIWDAYKDKLGKIDSNVMFDIWVSDEMETLNEDIYPDVVPNHVYDPLDSSDTKFVYAHNGNEIGYKLKLENYYNQVDGGQLEKTVLIPNETYYIKVVAKYRNVADNDPRKNSEPTTVIINVGTGGDIFQPPLLGKAPFQIKENSVTSTTAIVTWLESWHEIMPKEPDVYAGNEAEYLLAQTWNSVVYLDKSSPYIRFRNIHANTPDSAGGDDSTENKRNKKSSNSISDEVFGKRIFRVQNDLDEFIEDVGDIAGGNYYDNYYMDRELTVGTNVKYEVRLERYLDIQDEIGDKSIEEWVHNIPDSDTENWDQFTPFNEEDPELDAVNWKEHRLSGLVPNTQYVVLMRAFRWLPDGTKSMQTYPSYLLFTTEPDVEEENETPTSPDLQLEDTTDTTITVTWDAYNPAFTYELVYGLTENLEAAIPWDVSELSEDSVPSDGQYVEGYSAYVTINGLFPDTGYYIWVRTINPKSEEVSAWSNPVYGVTDGLTAPYPPFGVGPAALQSLLDIGVDINPVSWDYITVEWVLNDNDKGGESEGNVDKEYKYLVQFADNKDFLEPIVVITDDAGGEAGDAQEILSKNIVKFNELRPNQNYYVRVKTLFFLTDREQEKTLSTESEFTPGIMIPTEPSDDEFDGGENENVVEYDKDTDESYDDGVWEYEILNPNGIITDIIDDDEYVFEIDMQLYRDFYDASLRVVKMPKEVMTALQNLDMQLKVITNVGQYKIDPDGLQYYTDQAKQGDIIQFDFQTLLEYDLEKVKKEYPYTIQSAESMAVSMHSDTKVIDDMSQLEDYMEVSLKLENEYDYIAKNIKPMIYDHSDRQWEDVPFVDVDYLEDGSYLTFRTPVLGVYGLQVIEDSQSVQNLPYGMQYIATQYGIEQIGQKYTEMDLVQPAQFVNLMLGITTNEEKIDLDGWLSDASYDMAAISGLFVEDSKGIVTEQEVVSGIVRLHELRTGDRIKPSNVTFNGLDPVYQENVSKAYAIGLIDDIEPTSGVTYEELCDLLLGIGL</sequence>
<comment type="caution">
    <text evidence="1">The sequence shown here is derived from an EMBL/GenBank/DDBJ whole genome shotgun (WGS) entry which is preliminary data.</text>
</comment>
<dbReference type="EMBL" id="LJDB01000064">
    <property type="protein sequence ID" value="ONI39349.1"/>
    <property type="molecule type" value="Genomic_DNA"/>
</dbReference>
<evidence type="ECO:0000313" key="2">
    <source>
        <dbReference type="Proteomes" id="UP000188605"/>
    </source>
</evidence>
<reference evidence="1" key="1">
    <citation type="submission" date="2016-08" db="EMBL/GenBank/DDBJ databases">
        <authorList>
            <person name="Ngugi D.K."/>
            <person name="Miyake S."/>
            <person name="Stingl U."/>
        </authorList>
    </citation>
    <scope>NUCLEOTIDE SEQUENCE</scope>
    <source>
        <strain evidence="1">SCG-B11WGA-EpuloA1</strain>
    </source>
</reference>
<evidence type="ECO:0000313" key="1">
    <source>
        <dbReference type="EMBL" id="ONI39349.1"/>
    </source>
</evidence>
<proteinExistence type="predicted"/>